<evidence type="ECO:0000313" key="2">
    <source>
        <dbReference type="EMBL" id="GAA0172137.1"/>
    </source>
</evidence>
<sequence>MTDQTHTLSNLVQAIRLSSIQNHQTQLLNYKTAPNPLDPGPGRHLAPITPIPDQPAISINEANSPGPNHPTGWATPSQTNHP</sequence>
<proteinExistence type="predicted"/>
<organism evidence="2 3">
    <name type="scientific">Lithospermum erythrorhizon</name>
    <name type="common">Purple gromwell</name>
    <name type="synonym">Lithospermum officinale var. erythrorhizon</name>
    <dbReference type="NCBI Taxonomy" id="34254"/>
    <lineage>
        <taxon>Eukaryota</taxon>
        <taxon>Viridiplantae</taxon>
        <taxon>Streptophyta</taxon>
        <taxon>Embryophyta</taxon>
        <taxon>Tracheophyta</taxon>
        <taxon>Spermatophyta</taxon>
        <taxon>Magnoliopsida</taxon>
        <taxon>eudicotyledons</taxon>
        <taxon>Gunneridae</taxon>
        <taxon>Pentapetalae</taxon>
        <taxon>asterids</taxon>
        <taxon>lamiids</taxon>
        <taxon>Boraginales</taxon>
        <taxon>Boraginaceae</taxon>
        <taxon>Boraginoideae</taxon>
        <taxon>Lithospermeae</taxon>
        <taxon>Lithospermum</taxon>
    </lineage>
</organism>
<gene>
    <name evidence="2" type="ORF">LIER_26023</name>
</gene>
<keyword evidence="3" id="KW-1185">Reference proteome</keyword>
<name>A0AAV3RCS1_LITER</name>
<feature type="region of interest" description="Disordered" evidence="1">
    <location>
        <begin position="30"/>
        <end position="82"/>
    </location>
</feature>
<reference evidence="2 3" key="1">
    <citation type="submission" date="2024-01" db="EMBL/GenBank/DDBJ databases">
        <title>The complete chloroplast genome sequence of Lithospermum erythrorhizon: insights into the phylogenetic relationship among Boraginaceae species and the maternal lineages of purple gromwells.</title>
        <authorList>
            <person name="Okada T."/>
            <person name="Watanabe K."/>
        </authorList>
    </citation>
    <scope>NUCLEOTIDE SEQUENCE [LARGE SCALE GENOMIC DNA]</scope>
</reference>
<comment type="caution">
    <text evidence="2">The sequence shown here is derived from an EMBL/GenBank/DDBJ whole genome shotgun (WGS) entry which is preliminary data.</text>
</comment>
<dbReference type="Proteomes" id="UP001454036">
    <property type="component" value="Unassembled WGS sequence"/>
</dbReference>
<dbReference type="EMBL" id="BAABME010007976">
    <property type="protein sequence ID" value="GAA0172137.1"/>
    <property type="molecule type" value="Genomic_DNA"/>
</dbReference>
<evidence type="ECO:0000256" key="1">
    <source>
        <dbReference type="SAM" id="MobiDB-lite"/>
    </source>
</evidence>
<dbReference type="AlphaFoldDB" id="A0AAV3RCS1"/>
<evidence type="ECO:0000313" key="3">
    <source>
        <dbReference type="Proteomes" id="UP001454036"/>
    </source>
</evidence>
<protein>
    <submittedName>
        <fullName evidence="2">Uncharacterized protein</fullName>
    </submittedName>
</protein>
<accession>A0AAV3RCS1</accession>